<protein>
    <submittedName>
        <fullName evidence="3">Unannotated protein</fullName>
    </submittedName>
</protein>
<dbReference type="InterPro" id="IPR001853">
    <property type="entry name" value="DSBA-like_thioredoxin_dom"/>
</dbReference>
<dbReference type="Pfam" id="PF01323">
    <property type="entry name" value="DSBA"/>
    <property type="match status" value="1"/>
</dbReference>
<dbReference type="Gene3D" id="3.40.30.10">
    <property type="entry name" value="Glutaredoxin"/>
    <property type="match status" value="1"/>
</dbReference>
<organism evidence="3">
    <name type="scientific">freshwater metagenome</name>
    <dbReference type="NCBI Taxonomy" id="449393"/>
    <lineage>
        <taxon>unclassified sequences</taxon>
        <taxon>metagenomes</taxon>
        <taxon>ecological metagenomes</taxon>
    </lineage>
</organism>
<gene>
    <name evidence="2" type="ORF">UFOPK3164_01411</name>
    <name evidence="3" type="ORF">UFOPK3427_01164</name>
    <name evidence="4" type="ORF">UFOPK4112_00977</name>
</gene>
<proteinExistence type="predicted"/>
<dbReference type="GO" id="GO:0016491">
    <property type="term" value="F:oxidoreductase activity"/>
    <property type="evidence" value="ECO:0007669"/>
    <property type="project" value="InterPro"/>
</dbReference>
<evidence type="ECO:0000313" key="2">
    <source>
        <dbReference type="EMBL" id="CAB4833079.1"/>
    </source>
</evidence>
<dbReference type="EMBL" id="CAFABE010000083">
    <property type="protein sequence ID" value="CAB4833079.1"/>
    <property type="molecule type" value="Genomic_DNA"/>
</dbReference>
<dbReference type="InterPro" id="IPR036249">
    <property type="entry name" value="Thioredoxin-like_sf"/>
</dbReference>
<dbReference type="SUPFAM" id="SSF52833">
    <property type="entry name" value="Thioredoxin-like"/>
    <property type="match status" value="1"/>
</dbReference>
<evidence type="ECO:0000259" key="1">
    <source>
        <dbReference type="Pfam" id="PF01323"/>
    </source>
</evidence>
<accession>A0A6J7E0T3</accession>
<evidence type="ECO:0000313" key="4">
    <source>
        <dbReference type="EMBL" id="CAB5021990.1"/>
    </source>
</evidence>
<feature type="domain" description="DSBA-like thioredoxin" evidence="1">
    <location>
        <begin position="4"/>
        <end position="171"/>
    </location>
</feature>
<dbReference type="EMBL" id="CAFBLT010000001">
    <property type="protein sequence ID" value="CAB4876496.1"/>
    <property type="molecule type" value="Genomic_DNA"/>
</dbReference>
<reference evidence="3" key="1">
    <citation type="submission" date="2020-05" db="EMBL/GenBank/DDBJ databases">
        <authorList>
            <person name="Chiriac C."/>
            <person name="Salcher M."/>
            <person name="Ghai R."/>
            <person name="Kavagutti S V."/>
        </authorList>
    </citation>
    <scope>NUCLEOTIDE SEQUENCE</scope>
</reference>
<name>A0A6J7E0T3_9ZZZZ</name>
<evidence type="ECO:0000313" key="3">
    <source>
        <dbReference type="EMBL" id="CAB4876496.1"/>
    </source>
</evidence>
<dbReference type="EMBL" id="CAFBPM010000008">
    <property type="protein sequence ID" value="CAB5021990.1"/>
    <property type="molecule type" value="Genomic_DNA"/>
</dbReference>
<dbReference type="AlphaFoldDB" id="A0A6J7E0T3"/>
<sequence length="203" mass="23027">MSKLEIYADIWCPFAYVGVIAALAERKGAESPQPLLIRSWPLELVNGQGLDPTTTKTHVDELRDQVAQDLFRGFQIESFPTSTLPALALVAAAYEDDLVQGEAISIELRTMFFEEGRDISDDQVLVHLARRFDLDPDARLDNERVLVDWHEGQRRGVMGSPHFFCGDRDIFCPLLEIEKDEHGHLNVARNKERLDAFLARCFS</sequence>